<dbReference type="Gene3D" id="3.30.70.1380">
    <property type="entry name" value="Transcriptional regulatory protein pf0864 domain like"/>
    <property type="match status" value="1"/>
</dbReference>
<dbReference type="GO" id="GO:0051604">
    <property type="term" value="P:protein maturation"/>
    <property type="evidence" value="ECO:0007669"/>
    <property type="project" value="UniProtKB-UniRule"/>
</dbReference>
<feature type="region of interest" description="Disordered" evidence="3">
    <location>
        <begin position="1"/>
        <end position="23"/>
    </location>
</feature>
<dbReference type="GO" id="GO:0016151">
    <property type="term" value="F:nickel cation binding"/>
    <property type="evidence" value="ECO:0007669"/>
    <property type="project" value="UniProtKB-UniRule"/>
</dbReference>
<organism evidence="4 5">
    <name type="scientific">Tessaracoccus oleiagri</name>
    <dbReference type="NCBI Taxonomy" id="686624"/>
    <lineage>
        <taxon>Bacteria</taxon>
        <taxon>Bacillati</taxon>
        <taxon>Actinomycetota</taxon>
        <taxon>Actinomycetes</taxon>
        <taxon>Propionibacteriales</taxon>
        <taxon>Propionibacteriaceae</taxon>
        <taxon>Tessaracoccus</taxon>
    </lineage>
</organism>
<dbReference type="RefSeq" id="WP_093249102.1">
    <property type="nucleotide sequence ID" value="NZ_FNGP01000001.1"/>
</dbReference>
<protein>
    <recommendedName>
        <fullName evidence="2">Pyridinium-3,5-bisthiocarboxylic acid mononucleotide nickel insertion protein</fullName>
        <shortName evidence="2">P2TMN nickel insertion protein</shortName>
        <ecNumber evidence="2">4.99.1.12</ecNumber>
    </recommendedName>
    <alternativeName>
        <fullName evidence="2">Nickel-pincer cofactor biosynthesis protein LarC</fullName>
    </alternativeName>
</protein>
<dbReference type="EC" id="4.99.1.12" evidence="2"/>
<dbReference type="Proteomes" id="UP000199475">
    <property type="component" value="Unassembled WGS sequence"/>
</dbReference>
<dbReference type="PANTHER" id="PTHR36566:SF1">
    <property type="entry name" value="PYRIDINIUM-3,5-BISTHIOCARBOXYLIC ACID MONONUCLEOTIDE NICKEL INSERTION PROTEIN"/>
    <property type="match status" value="1"/>
</dbReference>
<evidence type="ECO:0000313" key="5">
    <source>
        <dbReference type="Proteomes" id="UP000199475"/>
    </source>
</evidence>
<reference evidence="4 5" key="1">
    <citation type="submission" date="2016-10" db="EMBL/GenBank/DDBJ databases">
        <authorList>
            <person name="de Groot N.N."/>
        </authorList>
    </citation>
    <scope>NUCLEOTIDE SEQUENCE [LARGE SCALE GENOMIC DNA]</scope>
    <source>
        <strain evidence="4 5">CGMCC 1.9159</strain>
    </source>
</reference>
<dbReference type="PANTHER" id="PTHR36566">
    <property type="entry name" value="NICKEL INSERTION PROTEIN-RELATED"/>
    <property type="match status" value="1"/>
</dbReference>
<keyword evidence="5" id="KW-1185">Reference proteome</keyword>
<sequence length="470" mass="49791">MHDNHAGGHHHHHPKSLPDGITTADGDIVAPGTVIPAGKLWVDEGAPRRRLWIDASQGASGDMLLGALLDAGADAASVAAVLQLVAPGKLHLQWRRVERGPFQAMKVDVIADEVDPPARHLSDIEAMLSVDGVPDETRELALDAFRRLARAEAHVHGVEVEDVHFHEVGALDSIGDMVGVAEAVRTLGIGRATCSVVAVGTGTVNTQHGLLTVPPPAVLQLARGWQVEAGGPPEAGELCTPTGLALLRAICDAVEPLPKMTLRNIGIGAGSKVRADRAGVLRATVGDEVVERPRPATAQTQGDRPETTIHEVSANVDDLDPRVWPAVIDRLLDAGAVDAWLVPIIMKKGRPAHTITAIAPADCVDYVADALVTHTSTIGVRITAPMHRRVLERVWIPVEVEGFSVRIKVSGEGVGHTIQQATAEFIDVEQLAEHLGVAQRVALTQAQSVAWAAGLYPGAPWPEEEGGVRR</sequence>
<dbReference type="GO" id="GO:0016829">
    <property type="term" value="F:lyase activity"/>
    <property type="evidence" value="ECO:0007669"/>
    <property type="project" value="UniProtKB-UniRule"/>
</dbReference>
<accession>A0A1G9IAL1</accession>
<dbReference type="Pfam" id="PF01969">
    <property type="entry name" value="Ni_insertion"/>
    <property type="match status" value="1"/>
</dbReference>
<gene>
    <name evidence="2" type="primary">larC</name>
    <name evidence="4" type="ORF">SAMN04488242_0825</name>
</gene>
<proteinExistence type="inferred from homology"/>
<dbReference type="HAMAP" id="MF_01074">
    <property type="entry name" value="LarC"/>
    <property type="match status" value="1"/>
</dbReference>
<comment type="catalytic activity">
    <reaction evidence="2">
        <text>Ni(II)-pyridinium-3,5-bisthiocarboxylate mononucleotide = pyridinium-3,5-bisthiocarboxylate mononucleotide + Ni(2+)</text>
        <dbReference type="Rhea" id="RHEA:54784"/>
        <dbReference type="ChEBI" id="CHEBI:49786"/>
        <dbReference type="ChEBI" id="CHEBI:137372"/>
        <dbReference type="ChEBI" id="CHEBI:137373"/>
        <dbReference type="EC" id="4.99.1.12"/>
    </reaction>
</comment>
<comment type="function">
    <text evidence="2">Involved in the biosynthesis of a nickel-pincer cofactor ((SCS)Ni(II) pincer complex). Binds Ni(2+), and functions in nickel delivery to pyridinium-3,5-bisthiocarboxylic acid mononucleotide (P2TMN), to form the mature cofactor. Is thus probably required for the activation of nickel-pincer cofactor-dependent enzymes.</text>
</comment>
<dbReference type="STRING" id="686624.SAMN04488242_0825"/>
<keyword evidence="2" id="KW-0456">Lyase</keyword>
<dbReference type="InterPro" id="IPR002822">
    <property type="entry name" value="Ni_insertion"/>
</dbReference>
<dbReference type="EMBL" id="FNGP01000001">
    <property type="protein sequence ID" value="SDL22298.1"/>
    <property type="molecule type" value="Genomic_DNA"/>
</dbReference>
<evidence type="ECO:0000256" key="1">
    <source>
        <dbReference type="ARBA" id="ARBA00022596"/>
    </source>
</evidence>
<comment type="similarity">
    <text evidence="2">Belongs to the LarC family.</text>
</comment>
<evidence type="ECO:0000256" key="2">
    <source>
        <dbReference type="HAMAP-Rule" id="MF_01074"/>
    </source>
</evidence>
<evidence type="ECO:0000313" key="4">
    <source>
        <dbReference type="EMBL" id="SDL22298.1"/>
    </source>
</evidence>
<dbReference type="OrthoDB" id="9765625at2"/>
<dbReference type="AlphaFoldDB" id="A0A1G9IAL1"/>
<name>A0A1G9IAL1_9ACTN</name>
<dbReference type="NCBIfam" id="TIGR00299">
    <property type="entry name" value="nickel pincer cofactor biosynthesis protein LarC"/>
    <property type="match status" value="1"/>
</dbReference>
<keyword evidence="1 2" id="KW-0533">Nickel</keyword>
<evidence type="ECO:0000256" key="3">
    <source>
        <dbReference type="SAM" id="MobiDB-lite"/>
    </source>
</evidence>